<dbReference type="Pfam" id="PF14559">
    <property type="entry name" value="TPR_19"/>
    <property type="match status" value="1"/>
</dbReference>
<dbReference type="PANTHER" id="PTHR44200:SF1">
    <property type="entry name" value="DNAJ HOMOLOG SUBFAMILY C MEMBER 7"/>
    <property type="match status" value="1"/>
</dbReference>
<feature type="region of interest" description="Disordered" evidence="2">
    <location>
        <begin position="721"/>
        <end position="808"/>
    </location>
</feature>
<evidence type="ECO:0000313" key="5">
    <source>
        <dbReference type="Proteomes" id="UP001632037"/>
    </source>
</evidence>
<sequence length="1365" mass="151022">MVRLVEYPESSDDEREAPCSPSDSFSYPMRSPDSDEDEDYAPSEASLGDAGSVTSSVATEDLDPDNDMGEEHLDMTESEDDGERIHKAFADADLDSLDGTEHDMPIDLTQEEHGGVFYAWKDLSQAFEDNPFKRHSEQAAEEEKEGEEQAVQQESNLNGDQQQDTDRPNFFDVEAEQWTFQAGVAEKKAKPRRRSPTAKHRPTGVSPRFSTLSTGEQPFFMEQPTNKEAKAAEQTKLRVPAVEIPVFSAKQNVESASKTPDFTFGTSSTGDTHMRSPMLHAASSPFVPVDGGFTMGRTTCTKAPKPYNFAGQGARRVTFASKAPVPVNVADEGDDTHMTSPSPQAKTKSRTPTNTEFLFGSSYKNRKPFTFSRQNSNEVPHTSETEATSASTVPGPSWASKAHFGATPTVRFEGKETATPFASFTTGLLGPSTHQRNADRRKTKAGTGPTLVPALKGNSSAPPSVTTFGTSHFPAATSAHEHPNPSASPATAFGLAGARSCENGKEAAHPKNPSARRTNGSFTFGSLKGTSFGEADPPPFPSNGSTSEQVLFGNGTSHHPFEFGEVDTSSQTNGANFHFSGQQAGNVSASATDGFQMGSSGTNKNSRRRPRKSGMFTNKNSPRKSGAKPGAKEPEPSPDFSSSSSASPSPFGIQNRRSRKNARLRRYDRSPPADPFVIPTYGELHANMGRPTAKKVSFRAPTANPFRPEEEQQDMATKSGFFRTPQNAPTASSSQNASHSPVFFAPNASTQPVKSHQDGTRPAFAGSRRILRAALRNVGSRGDRPRSAPLTTGSNHHVEGDAEMDSEDDRDWEELKRLGGVAHFAKRYEEAAEYYSQSIEVLDSLLYHDRIEDSSEIRTDKAKLHANRAASLMMLMQITEAQQECRRSIEVDATYARAYLRLGRIQVLLGDTAHAQANLDTARQLMEGNSGEVSSSDLADHVSLSKMEATVKKLTVLQGEIKWYVDCGDFKQALVHTGSALVLAPSSRKLQVQKGQILLHQREFDLLVEFCESIIEKQQSTRASSGKNTKSLKDKITVVGIDLGLLWATTLHYQNKIEDAVRVLNALEAVAPCSSHVIQLKRQWQEMKQLKHNGNERFKRGEHQEAVRFYSEAVQIDPQHHEFCAIIYCNRAAAQMGLERYHTAILDCNEALQRKPGYPRALLRRARCHIALKMFHEAVKDFDRYLREQPSDVPIEATTDVRRERNEAKAAIAKAREEAKQQEAAKKRAEREQRQRRQNQWGWDNDRFYENFRRNTNSNNGSSYGSSNRHQSSGAGGRASFMATKTQRRTHYDVLGIEKASTTDQIKKAYRKLALVYHPDKAKTSTHADLFKEMTAAYNVLSDESARNKYDRELLYNRFGNYYEN</sequence>
<accession>A0ABD3FV48</accession>
<dbReference type="PROSITE" id="PS00636">
    <property type="entry name" value="DNAJ_1"/>
    <property type="match status" value="1"/>
</dbReference>
<dbReference type="SUPFAM" id="SSF46565">
    <property type="entry name" value="Chaperone J-domain"/>
    <property type="match status" value="1"/>
</dbReference>
<feature type="compositionally biased region" description="Polar residues" evidence="2">
    <location>
        <begin position="457"/>
        <end position="470"/>
    </location>
</feature>
<dbReference type="Pfam" id="PF00226">
    <property type="entry name" value="DnaJ"/>
    <property type="match status" value="1"/>
</dbReference>
<organism evidence="4 5">
    <name type="scientific">Phytophthora oleae</name>
    <dbReference type="NCBI Taxonomy" id="2107226"/>
    <lineage>
        <taxon>Eukaryota</taxon>
        <taxon>Sar</taxon>
        <taxon>Stramenopiles</taxon>
        <taxon>Oomycota</taxon>
        <taxon>Peronosporomycetes</taxon>
        <taxon>Peronosporales</taxon>
        <taxon>Peronosporaceae</taxon>
        <taxon>Phytophthora</taxon>
    </lineage>
</organism>
<keyword evidence="5" id="KW-1185">Reference proteome</keyword>
<dbReference type="InterPro" id="IPR018253">
    <property type="entry name" value="DnaJ_domain_CS"/>
</dbReference>
<proteinExistence type="predicted"/>
<dbReference type="InterPro" id="IPR036869">
    <property type="entry name" value="J_dom_sf"/>
</dbReference>
<feature type="compositionally biased region" description="Basic and acidic residues" evidence="2">
    <location>
        <begin position="1199"/>
        <end position="1235"/>
    </location>
</feature>
<feature type="compositionally biased region" description="Low complexity" evidence="2">
    <location>
        <begin position="638"/>
        <end position="650"/>
    </location>
</feature>
<feature type="repeat" description="TPR" evidence="1">
    <location>
        <begin position="1087"/>
        <end position="1120"/>
    </location>
</feature>
<feature type="domain" description="J" evidence="3">
    <location>
        <begin position="1290"/>
        <end position="1354"/>
    </location>
</feature>
<name>A0ABD3FV48_9STRA</name>
<dbReference type="CDD" id="cd06257">
    <property type="entry name" value="DnaJ"/>
    <property type="match status" value="1"/>
</dbReference>
<feature type="compositionally biased region" description="Polar residues" evidence="2">
    <location>
        <begin position="542"/>
        <end position="557"/>
    </location>
</feature>
<feature type="region of interest" description="Disordered" evidence="2">
    <location>
        <begin position="422"/>
        <end position="678"/>
    </location>
</feature>
<feature type="region of interest" description="Disordered" evidence="2">
    <location>
        <begin position="1252"/>
        <end position="1279"/>
    </location>
</feature>
<dbReference type="InterPro" id="IPR019734">
    <property type="entry name" value="TPR_rpt"/>
</dbReference>
<feature type="compositionally biased region" description="Polar residues" evidence="2">
    <location>
        <begin position="515"/>
        <end position="524"/>
    </location>
</feature>
<reference evidence="4 5" key="1">
    <citation type="submission" date="2024-09" db="EMBL/GenBank/DDBJ databases">
        <title>Genome sequencing and assembly of Phytophthora oleae, isolate VK10A, causative agent of rot of olive drupes.</title>
        <authorList>
            <person name="Conti Taguali S."/>
            <person name="Riolo M."/>
            <person name="La Spada F."/>
            <person name="Cacciola S.O."/>
            <person name="Dionisio G."/>
        </authorList>
    </citation>
    <scope>NUCLEOTIDE SEQUENCE [LARGE SCALE GENOMIC DNA]</scope>
    <source>
        <strain evidence="4 5">VK10A</strain>
    </source>
</reference>
<dbReference type="PROSITE" id="PS50005">
    <property type="entry name" value="TPR"/>
    <property type="match status" value="2"/>
</dbReference>
<feature type="repeat" description="TPR" evidence="1">
    <location>
        <begin position="1159"/>
        <end position="1192"/>
    </location>
</feature>
<feature type="region of interest" description="Disordered" evidence="2">
    <location>
        <begin position="129"/>
        <end position="217"/>
    </location>
</feature>
<dbReference type="InterPro" id="IPR011990">
    <property type="entry name" value="TPR-like_helical_dom_sf"/>
</dbReference>
<dbReference type="InterPro" id="IPR001623">
    <property type="entry name" value="DnaJ_domain"/>
</dbReference>
<feature type="region of interest" description="Disordered" evidence="2">
    <location>
        <begin position="327"/>
        <end position="399"/>
    </location>
</feature>
<keyword evidence="1" id="KW-0802">TPR repeat</keyword>
<dbReference type="PRINTS" id="PR00625">
    <property type="entry name" value="JDOMAIN"/>
</dbReference>
<gene>
    <name evidence="4" type="ORF">V7S43_003974</name>
</gene>
<feature type="region of interest" description="Disordered" evidence="2">
    <location>
        <begin position="1"/>
        <end position="86"/>
    </location>
</feature>
<protein>
    <recommendedName>
        <fullName evidence="3">J domain-containing protein</fullName>
    </recommendedName>
</protein>
<dbReference type="SUPFAM" id="SSF48452">
    <property type="entry name" value="TPR-like"/>
    <property type="match status" value="2"/>
</dbReference>
<feature type="compositionally biased region" description="Basic residues" evidence="2">
    <location>
        <begin position="189"/>
        <end position="202"/>
    </location>
</feature>
<dbReference type="PANTHER" id="PTHR44200">
    <property type="entry name" value="DNAJ HOMOLOG SUBFAMILY C MEMBER 7"/>
    <property type="match status" value="1"/>
</dbReference>
<dbReference type="InterPro" id="IPR052758">
    <property type="entry name" value="SRC_co-chaperone"/>
</dbReference>
<evidence type="ECO:0000256" key="2">
    <source>
        <dbReference type="SAM" id="MobiDB-lite"/>
    </source>
</evidence>
<dbReference type="SMART" id="SM00271">
    <property type="entry name" value="DnaJ"/>
    <property type="match status" value="1"/>
</dbReference>
<feature type="compositionally biased region" description="Polar residues" evidence="2">
    <location>
        <begin position="724"/>
        <end position="739"/>
    </location>
</feature>
<feature type="compositionally biased region" description="Polar residues" evidence="2">
    <location>
        <begin position="567"/>
        <end position="604"/>
    </location>
</feature>
<dbReference type="Gene3D" id="1.10.287.110">
    <property type="entry name" value="DnaJ domain"/>
    <property type="match status" value="1"/>
</dbReference>
<feature type="compositionally biased region" description="Low complexity" evidence="2">
    <location>
        <begin position="1255"/>
        <end position="1268"/>
    </location>
</feature>
<comment type="caution">
    <text evidence="4">The sequence shown here is derived from an EMBL/GenBank/DDBJ whole genome shotgun (WGS) entry which is preliminary data.</text>
</comment>
<dbReference type="SMART" id="SM00028">
    <property type="entry name" value="TPR"/>
    <property type="match status" value="6"/>
</dbReference>
<dbReference type="Gene3D" id="1.25.40.10">
    <property type="entry name" value="Tetratricopeptide repeat domain"/>
    <property type="match status" value="2"/>
</dbReference>
<evidence type="ECO:0000256" key="1">
    <source>
        <dbReference type="PROSITE-ProRule" id="PRU00339"/>
    </source>
</evidence>
<feature type="region of interest" description="Disordered" evidence="2">
    <location>
        <begin position="1196"/>
        <end position="1239"/>
    </location>
</feature>
<dbReference type="Proteomes" id="UP001632037">
    <property type="component" value="Unassembled WGS sequence"/>
</dbReference>
<feature type="compositionally biased region" description="Polar residues" evidence="2">
    <location>
        <begin position="338"/>
        <end position="356"/>
    </location>
</feature>
<evidence type="ECO:0000259" key="3">
    <source>
        <dbReference type="PROSITE" id="PS50076"/>
    </source>
</evidence>
<evidence type="ECO:0000313" key="4">
    <source>
        <dbReference type="EMBL" id="KAL3670788.1"/>
    </source>
</evidence>
<feature type="compositionally biased region" description="Acidic residues" evidence="2">
    <location>
        <begin position="139"/>
        <end position="148"/>
    </location>
</feature>
<feature type="compositionally biased region" description="Polar residues" evidence="2">
    <location>
        <begin position="371"/>
        <end position="380"/>
    </location>
</feature>
<dbReference type="EMBL" id="JBIMZQ010000006">
    <property type="protein sequence ID" value="KAL3670788.1"/>
    <property type="molecule type" value="Genomic_DNA"/>
</dbReference>
<dbReference type="PROSITE" id="PS50076">
    <property type="entry name" value="DNAJ_2"/>
    <property type="match status" value="1"/>
</dbReference>